<dbReference type="PANTHER" id="PTHR45138">
    <property type="entry name" value="REGULATORY COMPONENTS OF SENSORY TRANSDUCTION SYSTEM"/>
    <property type="match status" value="1"/>
</dbReference>
<dbReference type="STRING" id="999894.TDIS_0235"/>
<accession>A0A179D6P5</accession>
<dbReference type="GO" id="GO:0005886">
    <property type="term" value="C:plasma membrane"/>
    <property type="evidence" value="ECO:0007669"/>
    <property type="project" value="TreeGrafter"/>
</dbReference>
<dbReference type="NCBIfam" id="TIGR00254">
    <property type="entry name" value="GGDEF"/>
    <property type="match status" value="1"/>
</dbReference>
<name>A0A179D6P5_9BACT</name>
<dbReference type="GO" id="GO:1902201">
    <property type="term" value="P:negative regulation of bacterial-type flagellum-dependent cell motility"/>
    <property type="evidence" value="ECO:0007669"/>
    <property type="project" value="TreeGrafter"/>
</dbReference>
<dbReference type="PANTHER" id="PTHR45138:SF25">
    <property type="entry name" value="GGDEF DOMAIN PROTEIN"/>
    <property type="match status" value="1"/>
</dbReference>
<dbReference type="InterPro" id="IPR050469">
    <property type="entry name" value="Diguanylate_Cyclase"/>
</dbReference>
<comment type="caution">
    <text evidence="3">The sequence shown here is derived from an EMBL/GenBank/DDBJ whole genome shotgun (WGS) entry which is preliminary data.</text>
</comment>
<dbReference type="InterPro" id="IPR000160">
    <property type="entry name" value="GGDEF_dom"/>
</dbReference>
<evidence type="ECO:0000313" key="4">
    <source>
        <dbReference type="Proteomes" id="UP000078390"/>
    </source>
</evidence>
<organism evidence="3 4">
    <name type="scientific">Thermosulfurimonas dismutans</name>
    <dbReference type="NCBI Taxonomy" id="999894"/>
    <lineage>
        <taxon>Bacteria</taxon>
        <taxon>Pseudomonadati</taxon>
        <taxon>Thermodesulfobacteriota</taxon>
        <taxon>Thermodesulfobacteria</taxon>
        <taxon>Thermodesulfobacteriales</taxon>
        <taxon>Thermodesulfobacteriaceae</taxon>
        <taxon>Thermosulfurimonas</taxon>
    </lineage>
</organism>
<feature type="domain" description="GGDEF" evidence="2">
    <location>
        <begin position="152"/>
        <end position="316"/>
    </location>
</feature>
<evidence type="ECO:0000256" key="1">
    <source>
        <dbReference type="ARBA" id="ARBA00012528"/>
    </source>
</evidence>
<dbReference type="GO" id="GO:0052621">
    <property type="term" value="F:diguanylate cyclase activity"/>
    <property type="evidence" value="ECO:0007669"/>
    <property type="project" value="UniProtKB-EC"/>
</dbReference>
<sequence length="325" mass="36921">MLKNILLVAEKVPPYTHWTKLLLERGYHAEIFSDINLAAEHILFKLPDMLLIEEKLHPALVKDLVFALKADLSLSSLPVLLILLPERISEIEWEEYLIDDFICEGASDEEVISRVHLAFVRASRLADNNPLTGLPGNTSILRKIEEVLKSESPQAVAYVDIDHFKPFNDAYGFSRGDEIIRMLARILVHTVEQYAGAKGFVGHIGGDDFVFICPLEYAEDIARELIQKFDQLILSFIEPEDKERGCIITTDRQGVLCRIPWPSISIAIVPVWKDHFEHYGEVASVAAQIKKYVKSISGSAYLVDRRGKNRSKFFREEKDQKSSQS</sequence>
<reference evidence="3 4" key="1">
    <citation type="submission" date="2016-04" db="EMBL/GenBank/DDBJ databases">
        <title>Genome analysis of Thermosulfurimonas dismutans, the first thermophilic sulfur-disproportionating bacterium of the phylum Thermodesulfobacteria.</title>
        <authorList>
            <person name="Mardanov A.V."/>
            <person name="Beletsky A.V."/>
            <person name="Kadnikov V.V."/>
            <person name="Slobodkin A.I."/>
            <person name="Ravin N.V."/>
        </authorList>
    </citation>
    <scope>NUCLEOTIDE SEQUENCE [LARGE SCALE GENOMIC DNA]</scope>
    <source>
        <strain evidence="3 4">S95</strain>
    </source>
</reference>
<gene>
    <name evidence="3" type="ORF">TDIS_0235</name>
</gene>
<evidence type="ECO:0000259" key="2">
    <source>
        <dbReference type="PROSITE" id="PS50887"/>
    </source>
</evidence>
<dbReference type="AlphaFoldDB" id="A0A179D6P5"/>
<dbReference type="InterPro" id="IPR043128">
    <property type="entry name" value="Rev_trsase/Diguanyl_cyclase"/>
</dbReference>
<dbReference type="InterPro" id="IPR029787">
    <property type="entry name" value="Nucleotide_cyclase"/>
</dbReference>
<evidence type="ECO:0000313" key="3">
    <source>
        <dbReference type="EMBL" id="OAQ21717.1"/>
    </source>
</evidence>
<dbReference type="GO" id="GO:0043709">
    <property type="term" value="P:cell adhesion involved in single-species biofilm formation"/>
    <property type="evidence" value="ECO:0007669"/>
    <property type="project" value="TreeGrafter"/>
</dbReference>
<protein>
    <recommendedName>
        <fullName evidence="1">diguanylate cyclase</fullName>
        <ecNumber evidence="1">2.7.7.65</ecNumber>
    </recommendedName>
</protein>
<dbReference type="SUPFAM" id="SSF55073">
    <property type="entry name" value="Nucleotide cyclase"/>
    <property type="match status" value="1"/>
</dbReference>
<dbReference type="EMBL" id="LWLG01000001">
    <property type="protein sequence ID" value="OAQ21717.1"/>
    <property type="molecule type" value="Genomic_DNA"/>
</dbReference>
<dbReference type="PROSITE" id="PS50887">
    <property type="entry name" value="GGDEF"/>
    <property type="match status" value="1"/>
</dbReference>
<dbReference type="Pfam" id="PF00990">
    <property type="entry name" value="GGDEF"/>
    <property type="match status" value="1"/>
</dbReference>
<dbReference type="Proteomes" id="UP000078390">
    <property type="component" value="Unassembled WGS sequence"/>
</dbReference>
<dbReference type="SMART" id="SM00267">
    <property type="entry name" value="GGDEF"/>
    <property type="match status" value="1"/>
</dbReference>
<dbReference type="CDD" id="cd01949">
    <property type="entry name" value="GGDEF"/>
    <property type="match status" value="1"/>
</dbReference>
<proteinExistence type="predicted"/>
<dbReference type="EC" id="2.7.7.65" evidence="1"/>
<dbReference type="Gene3D" id="3.30.70.270">
    <property type="match status" value="1"/>
</dbReference>
<keyword evidence="4" id="KW-1185">Reference proteome</keyword>